<comment type="subcellular location">
    <subcellularLocation>
        <location evidence="1 7">Cell membrane</location>
        <topology evidence="1 7">Multi-pass membrane protein</topology>
    </subcellularLocation>
</comment>
<dbReference type="SUPFAM" id="SSF161098">
    <property type="entry name" value="MetI-like"/>
    <property type="match status" value="1"/>
</dbReference>
<evidence type="ECO:0000256" key="4">
    <source>
        <dbReference type="ARBA" id="ARBA00022692"/>
    </source>
</evidence>
<evidence type="ECO:0000256" key="1">
    <source>
        <dbReference type="ARBA" id="ARBA00004651"/>
    </source>
</evidence>
<dbReference type="InterPro" id="IPR035906">
    <property type="entry name" value="MetI-like_sf"/>
</dbReference>
<feature type="transmembrane region" description="Helical" evidence="7">
    <location>
        <begin position="150"/>
        <end position="173"/>
    </location>
</feature>
<feature type="transmembrane region" description="Helical" evidence="7">
    <location>
        <begin position="194"/>
        <end position="218"/>
    </location>
</feature>
<keyword evidence="4 7" id="KW-0812">Transmembrane</keyword>
<dbReference type="PANTHER" id="PTHR32243">
    <property type="entry name" value="MALTOSE TRANSPORT SYSTEM PERMEASE-RELATED"/>
    <property type="match status" value="1"/>
</dbReference>
<reference evidence="9 10" key="1">
    <citation type="journal article" date="2019" name="Nat. Microbiol.">
        <title>Mediterranean grassland soil C-N compound turnover is dependent on rainfall and depth, and is mediated by genomically divergent microorganisms.</title>
        <authorList>
            <person name="Diamond S."/>
            <person name="Andeer P.F."/>
            <person name="Li Z."/>
            <person name="Crits-Christoph A."/>
            <person name="Burstein D."/>
            <person name="Anantharaman K."/>
            <person name="Lane K.R."/>
            <person name="Thomas B.C."/>
            <person name="Pan C."/>
            <person name="Northen T.R."/>
            <person name="Banfield J.F."/>
        </authorList>
    </citation>
    <scope>NUCLEOTIDE SEQUENCE [LARGE SCALE GENOMIC DNA]</scope>
    <source>
        <strain evidence="9">NP_5</strain>
    </source>
</reference>
<keyword evidence="6 7" id="KW-0472">Membrane</keyword>
<proteinExistence type="inferred from homology"/>
<dbReference type="PANTHER" id="PTHR32243:SF18">
    <property type="entry name" value="INNER MEMBRANE ABC TRANSPORTER PERMEASE PROTEIN YCJP"/>
    <property type="match status" value="1"/>
</dbReference>
<evidence type="ECO:0000256" key="3">
    <source>
        <dbReference type="ARBA" id="ARBA00022475"/>
    </source>
</evidence>
<dbReference type="EMBL" id="VBAM01000223">
    <property type="protein sequence ID" value="TMJ11544.1"/>
    <property type="molecule type" value="Genomic_DNA"/>
</dbReference>
<dbReference type="InterPro" id="IPR000515">
    <property type="entry name" value="MetI-like"/>
</dbReference>
<dbReference type="PROSITE" id="PS50928">
    <property type="entry name" value="ABC_TM1"/>
    <property type="match status" value="1"/>
</dbReference>
<comment type="caution">
    <text evidence="9">The sequence shown here is derived from an EMBL/GenBank/DDBJ whole genome shotgun (WGS) entry which is preliminary data.</text>
</comment>
<protein>
    <submittedName>
        <fullName evidence="9">Carbohydrate ABC transporter permease</fullName>
    </submittedName>
</protein>
<feature type="domain" description="ABC transmembrane type-1" evidence="8">
    <location>
        <begin position="82"/>
        <end position="272"/>
    </location>
</feature>
<dbReference type="Pfam" id="PF00528">
    <property type="entry name" value="BPD_transp_1"/>
    <property type="match status" value="1"/>
</dbReference>
<evidence type="ECO:0000313" key="10">
    <source>
        <dbReference type="Proteomes" id="UP000320393"/>
    </source>
</evidence>
<evidence type="ECO:0000259" key="8">
    <source>
        <dbReference type="PROSITE" id="PS50928"/>
    </source>
</evidence>
<comment type="similarity">
    <text evidence="7">Belongs to the binding-protein-dependent transport system permease family.</text>
</comment>
<evidence type="ECO:0000313" key="9">
    <source>
        <dbReference type="EMBL" id="TMJ11544.1"/>
    </source>
</evidence>
<feature type="transmembrane region" description="Helical" evidence="7">
    <location>
        <begin position="251"/>
        <end position="276"/>
    </location>
</feature>
<keyword evidence="2 7" id="KW-0813">Transport</keyword>
<gene>
    <name evidence="9" type="ORF">E6H02_06830</name>
</gene>
<organism evidence="9 10">
    <name type="scientific">Candidatus Segetimicrobium genomatis</name>
    <dbReference type="NCBI Taxonomy" id="2569760"/>
    <lineage>
        <taxon>Bacteria</taxon>
        <taxon>Bacillati</taxon>
        <taxon>Candidatus Sysuimicrobiota</taxon>
        <taxon>Candidatus Sysuimicrobiia</taxon>
        <taxon>Candidatus Sysuimicrobiales</taxon>
        <taxon>Candidatus Segetimicrobiaceae</taxon>
        <taxon>Candidatus Segetimicrobium</taxon>
    </lineage>
</organism>
<evidence type="ECO:0000256" key="2">
    <source>
        <dbReference type="ARBA" id="ARBA00022448"/>
    </source>
</evidence>
<dbReference type="GO" id="GO:0005886">
    <property type="term" value="C:plasma membrane"/>
    <property type="evidence" value="ECO:0007669"/>
    <property type="project" value="UniProtKB-SubCell"/>
</dbReference>
<dbReference type="Gene3D" id="1.10.3720.10">
    <property type="entry name" value="MetI-like"/>
    <property type="match status" value="1"/>
</dbReference>
<name>A0A537LU65_9BACT</name>
<dbReference type="Proteomes" id="UP000320393">
    <property type="component" value="Unassembled WGS sequence"/>
</dbReference>
<feature type="transmembrane region" description="Helical" evidence="7">
    <location>
        <begin position="120"/>
        <end position="144"/>
    </location>
</feature>
<feature type="transmembrane region" description="Helical" evidence="7">
    <location>
        <begin position="12"/>
        <end position="31"/>
    </location>
</feature>
<evidence type="ECO:0000256" key="6">
    <source>
        <dbReference type="ARBA" id="ARBA00023136"/>
    </source>
</evidence>
<dbReference type="InterPro" id="IPR050901">
    <property type="entry name" value="BP-dep_ABC_trans_perm"/>
</dbReference>
<keyword evidence="5 7" id="KW-1133">Transmembrane helix</keyword>
<dbReference type="GO" id="GO:0055085">
    <property type="term" value="P:transmembrane transport"/>
    <property type="evidence" value="ECO:0007669"/>
    <property type="project" value="InterPro"/>
</dbReference>
<dbReference type="CDD" id="cd06261">
    <property type="entry name" value="TM_PBP2"/>
    <property type="match status" value="1"/>
</dbReference>
<feature type="transmembrane region" description="Helical" evidence="7">
    <location>
        <begin position="86"/>
        <end position="108"/>
    </location>
</feature>
<evidence type="ECO:0000256" key="5">
    <source>
        <dbReference type="ARBA" id="ARBA00022989"/>
    </source>
</evidence>
<keyword evidence="3" id="KW-1003">Cell membrane</keyword>
<accession>A0A537LU65</accession>
<evidence type="ECO:0000256" key="7">
    <source>
        <dbReference type="RuleBase" id="RU363032"/>
    </source>
</evidence>
<sequence length="287" mass="32053">MNDGRTRTTFIQWTLILLLAVYSLFPIYMMTVLSLKTAQEDVAGNPFFVRHPNFEWYLNLFEPSEWVRGELTVPTVPYLVWVKNTAIAFTGALALTLLASLMAAYAIGRLHPPGWRWWRRALFASYLIPQTLIFLPMYLVVLRLHIDDSLLALILIYPMLTVPFCVWLLSAYFQRLSPEIEESAYIEGAGRWTAFVRIILPMSWPVIVAAGIFTLGIMSSDTMFASVFLPNQFHQTLAAGLSTMDVGLEDLTVIAGVNMAALTVVPIHGIFAGAFVRGLTAAMVEGA</sequence>
<dbReference type="AlphaFoldDB" id="A0A537LU65"/>